<dbReference type="EMBL" id="FODH01000001">
    <property type="protein sequence ID" value="SEN49238.1"/>
    <property type="molecule type" value="Genomic_DNA"/>
</dbReference>
<evidence type="ECO:0000313" key="4">
    <source>
        <dbReference type="Proteomes" id="UP000683429"/>
    </source>
</evidence>
<dbReference type="RefSeq" id="WP_036588394.1">
    <property type="nucleotide sequence ID" value="NZ_CP076607.1"/>
</dbReference>
<evidence type="ECO:0000313" key="3">
    <source>
        <dbReference type="Proteomes" id="UP000198809"/>
    </source>
</evidence>
<accession>A0A1H8H179</accession>
<reference evidence="1 4" key="2">
    <citation type="submission" date="2021-06" db="EMBL/GenBank/DDBJ databases">
        <title>Whole genome sequence of Paenibacillus sophorae DSM23020 for comparative genomics.</title>
        <authorList>
            <person name="Kim M.-J."/>
            <person name="Lee G."/>
            <person name="Shin J.-H."/>
        </authorList>
    </citation>
    <scope>NUCLEOTIDE SEQUENCE [LARGE SCALE GENOMIC DNA]</scope>
    <source>
        <strain evidence="1 4">DSM 23020</strain>
    </source>
</reference>
<reference evidence="2 3" key="1">
    <citation type="submission" date="2016-10" db="EMBL/GenBank/DDBJ databases">
        <authorList>
            <person name="de Groot N.N."/>
        </authorList>
    </citation>
    <scope>NUCLEOTIDE SEQUENCE [LARGE SCALE GENOMIC DNA]</scope>
    <source>
        <strain evidence="2 3">CGMCC 1.10238</strain>
    </source>
</reference>
<organism evidence="2 3">
    <name type="scientific">Paenibacillus sophorae</name>
    <dbReference type="NCBI Taxonomy" id="1333845"/>
    <lineage>
        <taxon>Bacteria</taxon>
        <taxon>Bacillati</taxon>
        <taxon>Bacillota</taxon>
        <taxon>Bacilli</taxon>
        <taxon>Bacillales</taxon>
        <taxon>Paenibacillaceae</taxon>
        <taxon>Paenibacillus</taxon>
    </lineage>
</organism>
<proteinExistence type="predicted"/>
<evidence type="ECO:0000313" key="1">
    <source>
        <dbReference type="EMBL" id="QWU14387.1"/>
    </source>
</evidence>
<protein>
    <submittedName>
        <fullName evidence="2">Uncharacterized protein</fullName>
    </submittedName>
</protein>
<dbReference type="Proteomes" id="UP000683429">
    <property type="component" value="Chromosome"/>
</dbReference>
<evidence type="ECO:0000313" key="2">
    <source>
        <dbReference type="EMBL" id="SEN49238.1"/>
    </source>
</evidence>
<keyword evidence="4" id="KW-1185">Reference proteome</keyword>
<sequence length="94" mass="10757">MSDYRLTSINLGGKAIINYKGIQDIIIESIAKVEIVTQRHKSGVLENYRISSYIRFNKIDGSTVQYPDSKIDLNEAETIIKENKISVEYVDEFI</sequence>
<dbReference type="EMBL" id="CP076607">
    <property type="protein sequence ID" value="QWU14387.1"/>
    <property type="molecule type" value="Genomic_DNA"/>
</dbReference>
<gene>
    <name evidence="1" type="ORF">KP014_20995</name>
    <name evidence="2" type="ORF">SAMN04487895_101696</name>
</gene>
<name>A0A1H8H179_9BACL</name>
<dbReference type="Proteomes" id="UP000198809">
    <property type="component" value="Unassembled WGS sequence"/>
</dbReference>
<dbReference type="AlphaFoldDB" id="A0A1H8H179"/>